<protein>
    <submittedName>
        <fullName evidence="1">Uncharacterized protein</fullName>
    </submittedName>
</protein>
<evidence type="ECO:0000313" key="2">
    <source>
        <dbReference type="Proteomes" id="UP000317550"/>
    </source>
</evidence>
<dbReference type="AlphaFoldDB" id="A0A516SJZ0"/>
<keyword evidence="2" id="KW-1185">Reference proteome</keyword>
<name>A0A516SJZ0_9NEIS</name>
<sequence>MKTRNANNLDAAQARAALEALFGGPAPSSEPAAEQVLEGHALIARKAANANALSSKVDLLRRKREAMTAVQQAAASLGFSIEELRQAVAEPASANTSSY</sequence>
<evidence type="ECO:0000313" key="1">
    <source>
        <dbReference type="EMBL" id="QDQ28472.1"/>
    </source>
</evidence>
<dbReference type="EMBL" id="CP041730">
    <property type="protein sequence ID" value="QDQ28472.1"/>
    <property type="molecule type" value="Genomic_DNA"/>
</dbReference>
<gene>
    <name evidence="1" type="ORF">FNU76_20085</name>
</gene>
<organism evidence="1 2">
    <name type="scientific">Chitinimonas arctica</name>
    <dbReference type="NCBI Taxonomy" id="2594795"/>
    <lineage>
        <taxon>Bacteria</taxon>
        <taxon>Pseudomonadati</taxon>
        <taxon>Pseudomonadota</taxon>
        <taxon>Betaproteobacteria</taxon>
        <taxon>Neisseriales</taxon>
        <taxon>Chitinibacteraceae</taxon>
        <taxon>Chitinimonas</taxon>
    </lineage>
</organism>
<accession>A0A516SJZ0</accession>
<dbReference type="KEGG" id="cari:FNU76_20085"/>
<proteinExistence type="predicted"/>
<reference evidence="2" key="1">
    <citation type="submission" date="2019-07" db="EMBL/GenBank/DDBJ databases">
        <title>Chitinimonas sp. nov., isolated from Ny-Alesund, arctica soil.</title>
        <authorList>
            <person name="Xu Q."/>
            <person name="Peng F."/>
        </authorList>
    </citation>
    <scope>NUCLEOTIDE SEQUENCE [LARGE SCALE GENOMIC DNA]</scope>
    <source>
        <strain evidence="2">R3-44</strain>
    </source>
</reference>
<dbReference type="RefSeq" id="WP_144279855.1">
    <property type="nucleotide sequence ID" value="NZ_CP041730.1"/>
</dbReference>
<dbReference type="Proteomes" id="UP000317550">
    <property type="component" value="Chromosome"/>
</dbReference>